<organism evidence="2 3">
    <name type="scientific">Actinomadura violacea</name>
    <dbReference type="NCBI Taxonomy" id="2819934"/>
    <lineage>
        <taxon>Bacteria</taxon>
        <taxon>Bacillati</taxon>
        <taxon>Actinomycetota</taxon>
        <taxon>Actinomycetes</taxon>
        <taxon>Streptosporangiales</taxon>
        <taxon>Thermomonosporaceae</taxon>
        <taxon>Actinomadura</taxon>
    </lineage>
</organism>
<dbReference type="EMBL" id="JAGEPF010000016">
    <property type="protein sequence ID" value="MBO2461127.1"/>
    <property type="molecule type" value="Genomic_DNA"/>
</dbReference>
<feature type="compositionally biased region" description="Basic and acidic residues" evidence="1">
    <location>
        <begin position="18"/>
        <end position="29"/>
    </location>
</feature>
<comment type="caution">
    <text evidence="2">The sequence shown here is derived from an EMBL/GenBank/DDBJ whole genome shotgun (WGS) entry which is preliminary data.</text>
</comment>
<feature type="region of interest" description="Disordered" evidence="1">
    <location>
        <begin position="11"/>
        <end position="57"/>
    </location>
</feature>
<keyword evidence="3" id="KW-1185">Reference proteome</keyword>
<proteinExistence type="predicted"/>
<accession>A0ABS3RWI9</accession>
<name>A0ABS3RWI9_9ACTN</name>
<evidence type="ECO:0000313" key="3">
    <source>
        <dbReference type="Proteomes" id="UP000680206"/>
    </source>
</evidence>
<reference evidence="2 3" key="1">
    <citation type="submission" date="2021-03" db="EMBL/GenBank/DDBJ databases">
        <title>Actinomadura violae sp. nov., isolated from lichen in Thailand.</title>
        <authorList>
            <person name="Kanchanasin P."/>
            <person name="Saeng-In P."/>
            <person name="Phongsopitanun W."/>
            <person name="Yuki M."/>
            <person name="Kudo T."/>
            <person name="Ohkuma M."/>
            <person name="Tanasupawat S."/>
        </authorList>
    </citation>
    <scope>NUCLEOTIDE SEQUENCE [LARGE SCALE GENOMIC DNA]</scope>
    <source>
        <strain evidence="2 3">LCR2-06</strain>
    </source>
</reference>
<dbReference type="RefSeq" id="WP_208244488.1">
    <property type="nucleotide sequence ID" value="NZ_JAGEPF010000016.1"/>
</dbReference>
<dbReference type="Proteomes" id="UP000680206">
    <property type="component" value="Unassembled WGS sequence"/>
</dbReference>
<evidence type="ECO:0000256" key="1">
    <source>
        <dbReference type="SAM" id="MobiDB-lite"/>
    </source>
</evidence>
<sequence length="339" mass="37266">MSALKDRVRRLVIPGQGHDAHGDTPDPRKGAGAAPTVNPFNPPGQAGDQPEGLLGHADQHAGGGLVNLATRDVLKGWIDAHAPFWAESLPDCVKPGAFAAAALTALYNDTRLQRCHPQSVLMALVQSAYFGLLPDGKHAVIVARGQHAEFIPMYGGYLELMYRSGLVKSPVFDHIRHGDTWRLDQGKPAPDDFTHQKNIISPGTPLVAYFFAWLPGNVRSQIHFCDRARAEAIRDEWSEDYKRAEANQTYDSLWHTRFNDMWLKTVVRQAARSLPTSPEMRQLMDYEDQAGRGNRVPPSVVNLPREAWAATNADDLAADAHQAAYQAAKEAAREAGEPS</sequence>
<gene>
    <name evidence="2" type="ORF">J4709_26440</name>
</gene>
<dbReference type="InterPro" id="IPR018330">
    <property type="entry name" value="RecT_fam"/>
</dbReference>
<evidence type="ECO:0000313" key="2">
    <source>
        <dbReference type="EMBL" id="MBO2461127.1"/>
    </source>
</evidence>
<dbReference type="Pfam" id="PF03837">
    <property type="entry name" value="RecT"/>
    <property type="match status" value="1"/>
</dbReference>
<protein>
    <submittedName>
        <fullName evidence="2">Recombinase RecT</fullName>
    </submittedName>
</protein>